<accession>A0A0C9YA12</accession>
<keyword evidence="6" id="KW-1185">Reference proteome</keyword>
<dbReference type="PANTHER" id="PTHR12652:SF25">
    <property type="entry name" value="MICROBODY (PEROXISOME) PROLIFERATION PROTEIN PEROXIN 11C (EUROFUNG)"/>
    <property type="match status" value="1"/>
</dbReference>
<dbReference type="OrthoDB" id="10005898at2759"/>
<keyword evidence="3" id="KW-0576">Peroxisome</keyword>
<evidence type="ECO:0000256" key="3">
    <source>
        <dbReference type="ARBA" id="ARBA00023140"/>
    </source>
</evidence>
<protein>
    <submittedName>
        <fullName evidence="5">Uncharacterized protein</fullName>
    </submittedName>
</protein>
<dbReference type="Pfam" id="PF05648">
    <property type="entry name" value="PEX11"/>
    <property type="match status" value="1"/>
</dbReference>
<dbReference type="STRING" id="765257.A0A0C9YA12"/>
<dbReference type="HOGENOM" id="CLU_052213_3_0_1"/>
<name>A0A0C9YA12_9AGAM</name>
<gene>
    <name evidence="5" type="ORF">PISMIDRAFT_690705</name>
</gene>
<dbReference type="GO" id="GO:0016559">
    <property type="term" value="P:peroxisome fission"/>
    <property type="evidence" value="ECO:0007669"/>
    <property type="project" value="InterPro"/>
</dbReference>
<evidence type="ECO:0000256" key="1">
    <source>
        <dbReference type="ARBA" id="ARBA00022593"/>
    </source>
</evidence>
<dbReference type="EMBL" id="KN834371">
    <property type="protein sequence ID" value="KIK10899.1"/>
    <property type="molecule type" value="Genomic_DNA"/>
</dbReference>
<dbReference type="GO" id="GO:0005778">
    <property type="term" value="C:peroxisomal membrane"/>
    <property type="evidence" value="ECO:0007669"/>
    <property type="project" value="UniProtKB-SubCell"/>
</dbReference>
<dbReference type="InterPro" id="IPR008733">
    <property type="entry name" value="PEX11"/>
</dbReference>
<organism evidence="5 6">
    <name type="scientific">Pisolithus microcarpus 441</name>
    <dbReference type="NCBI Taxonomy" id="765257"/>
    <lineage>
        <taxon>Eukaryota</taxon>
        <taxon>Fungi</taxon>
        <taxon>Dikarya</taxon>
        <taxon>Basidiomycota</taxon>
        <taxon>Agaricomycotina</taxon>
        <taxon>Agaricomycetes</taxon>
        <taxon>Agaricomycetidae</taxon>
        <taxon>Boletales</taxon>
        <taxon>Sclerodermatineae</taxon>
        <taxon>Pisolithaceae</taxon>
        <taxon>Pisolithus</taxon>
    </lineage>
</organism>
<keyword evidence="2" id="KW-0472">Membrane</keyword>
<evidence type="ECO:0000313" key="6">
    <source>
        <dbReference type="Proteomes" id="UP000054018"/>
    </source>
</evidence>
<evidence type="ECO:0000256" key="4">
    <source>
        <dbReference type="ARBA" id="ARBA00046271"/>
    </source>
</evidence>
<dbReference type="PANTHER" id="PTHR12652">
    <property type="entry name" value="PEROXISOMAL BIOGENESIS FACTOR 11"/>
    <property type="match status" value="1"/>
</dbReference>
<evidence type="ECO:0000313" key="5">
    <source>
        <dbReference type="EMBL" id="KIK10899.1"/>
    </source>
</evidence>
<reference evidence="5 6" key="1">
    <citation type="submission" date="2014-04" db="EMBL/GenBank/DDBJ databases">
        <authorList>
            <consortium name="DOE Joint Genome Institute"/>
            <person name="Kuo A."/>
            <person name="Kohler A."/>
            <person name="Costa M.D."/>
            <person name="Nagy L.G."/>
            <person name="Floudas D."/>
            <person name="Copeland A."/>
            <person name="Barry K.W."/>
            <person name="Cichocki N."/>
            <person name="Veneault-Fourrey C."/>
            <person name="LaButti K."/>
            <person name="Lindquist E.A."/>
            <person name="Lipzen A."/>
            <person name="Lundell T."/>
            <person name="Morin E."/>
            <person name="Murat C."/>
            <person name="Sun H."/>
            <person name="Tunlid A."/>
            <person name="Henrissat B."/>
            <person name="Grigoriev I.V."/>
            <person name="Hibbett D.S."/>
            <person name="Martin F."/>
            <person name="Nordberg H.P."/>
            <person name="Cantor M.N."/>
            <person name="Hua S.X."/>
        </authorList>
    </citation>
    <scope>NUCLEOTIDE SEQUENCE [LARGE SCALE GENOMIC DNA]</scope>
    <source>
        <strain evidence="5 6">441</strain>
    </source>
</reference>
<keyword evidence="1" id="KW-0962">Peroxisome biogenesis</keyword>
<sequence>MSHAHVIARLNDATLGAFAFVPPSETLDHLVRYLSTWSGTDKLFTLVQYTLKLLAPVLIARARLQHRIGLRKEPTRNVSSSFAKFADIIGDFRMLGRFCGLFPVLQWMISLERNPPPTRALLNIERLQGWSMLVYYPLEHLYYLRVHDLIPAAIPSIVSLTGRYSRRFNLNAGKLAVWSCRAWAAYVVLQFAHLLEDRKLLMMKERHIKKGRDVSIEERRVLRRRWGVFWNEVVANTANLPLAIHWSLEKGFFSNELWPTIFALVNAMASFRSGWKATALPPRKPVVENDVGDFDSPLVSVENQEM</sequence>
<comment type="subcellular location">
    <subcellularLocation>
        <location evidence="4">Peroxisome membrane</location>
    </subcellularLocation>
</comment>
<dbReference type="AlphaFoldDB" id="A0A0C9YA12"/>
<evidence type="ECO:0000256" key="2">
    <source>
        <dbReference type="ARBA" id="ARBA00023136"/>
    </source>
</evidence>
<dbReference type="Proteomes" id="UP000054018">
    <property type="component" value="Unassembled WGS sequence"/>
</dbReference>
<proteinExistence type="predicted"/>
<reference evidence="6" key="2">
    <citation type="submission" date="2015-01" db="EMBL/GenBank/DDBJ databases">
        <title>Evolutionary Origins and Diversification of the Mycorrhizal Mutualists.</title>
        <authorList>
            <consortium name="DOE Joint Genome Institute"/>
            <consortium name="Mycorrhizal Genomics Consortium"/>
            <person name="Kohler A."/>
            <person name="Kuo A."/>
            <person name="Nagy L.G."/>
            <person name="Floudas D."/>
            <person name="Copeland A."/>
            <person name="Barry K.W."/>
            <person name="Cichocki N."/>
            <person name="Veneault-Fourrey C."/>
            <person name="LaButti K."/>
            <person name="Lindquist E.A."/>
            <person name="Lipzen A."/>
            <person name="Lundell T."/>
            <person name="Morin E."/>
            <person name="Murat C."/>
            <person name="Riley R."/>
            <person name="Ohm R."/>
            <person name="Sun H."/>
            <person name="Tunlid A."/>
            <person name="Henrissat B."/>
            <person name="Grigoriev I.V."/>
            <person name="Hibbett D.S."/>
            <person name="Martin F."/>
        </authorList>
    </citation>
    <scope>NUCLEOTIDE SEQUENCE [LARGE SCALE GENOMIC DNA]</scope>
    <source>
        <strain evidence="6">441</strain>
    </source>
</reference>